<organism evidence="3 4">
    <name type="scientific">Kingella pumchi</name>
    <dbReference type="NCBI Taxonomy" id="2779506"/>
    <lineage>
        <taxon>Bacteria</taxon>
        <taxon>Pseudomonadati</taxon>
        <taxon>Pseudomonadota</taxon>
        <taxon>Betaproteobacteria</taxon>
        <taxon>Neisseriales</taxon>
        <taxon>Neisseriaceae</taxon>
        <taxon>Kingella</taxon>
    </lineage>
</organism>
<dbReference type="Proteomes" id="UP001298424">
    <property type="component" value="Unassembled WGS sequence"/>
</dbReference>
<evidence type="ECO:0000313" key="3">
    <source>
        <dbReference type="EMBL" id="MCG6503073.1"/>
    </source>
</evidence>
<evidence type="ECO:0000259" key="2">
    <source>
        <dbReference type="PROSITE" id="PS50405"/>
    </source>
</evidence>
<evidence type="ECO:0000313" key="4">
    <source>
        <dbReference type="Proteomes" id="UP001298424"/>
    </source>
</evidence>
<name>A0ABS9NL84_9NEIS</name>
<dbReference type="SFLD" id="SFLDG01150">
    <property type="entry name" value="Main.1:_Beta-like"/>
    <property type="match status" value="1"/>
</dbReference>
<dbReference type="InterPro" id="IPR004045">
    <property type="entry name" value="Glutathione_S-Trfase_N"/>
</dbReference>
<protein>
    <submittedName>
        <fullName evidence="3">Glutathione S-transferase</fullName>
    </submittedName>
</protein>
<dbReference type="InterPro" id="IPR036249">
    <property type="entry name" value="Thioredoxin-like_sf"/>
</dbReference>
<dbReference type="CDD" id="cd03046">
    <property type="entry name" value="GST_N_GTT1_like"/>
    <property type="match status" value="1"/>
</dbReference>
<dbReference type="PROSITE" id="PS50405">
    <property type="entry name" value="GST_CTER"/>
    <property type="match status" value="1"/>
</dbReference>
<dbReference type="SUPFAM" id="SSF47616">
    <property type="entry name" value="GST C-terminal domain-like"/>
    <property type="match status" value="1"/>
</dbReference>
<reference evidence="3 4" key="1">
    <citation type="submission" date="2022-02" db="EMBL/GenBank/DDBJ databases">
        <title>Genome sequence data of Kingella unionensis sp. nov. strain CICC 24913 (CCUG 75125).</title>
        <authorList>
            <person name="Xiao M."/>
        </authorList>
    </citation>
    <scope>NUCLEOTIDE SEQUENCE [LARGE SCALE GENOMIC DNA]</scope>
    <source>
        <strain evidence="3 4">CICC 24913</strain>
    </source>
</reference>
<dbReference type="Pfam" id="PF02798">
    <property type="entry name" value="GST_N"/>
    <property type="match status" value="1"/>
</dbReference>
<dbReference type="Gene3D" id="3.40.30.10">
    <property type="entry name" value="Glutaredoxin"/>
    <property type="match status" value="1"/>
</dbReference>
<dbReference type="PANTHER" id="PTHR44051">
    <property type="entry name" value="GLUTATHIONE S-TRANSFERASE-RELATED"/>
    <property type="match status" value="1"/>
</dbReference>
<dbReference type="InterPro" id="IPR010987">
    <property type="entry name" value="Glutathione-S-Trfase_C-like"/>
</dbReference>
<dbReference type="InterPro" id="IPR040079">
    <property type="entry name" value="Glutathione_S-Trfase"/>
</dbReference>
<dbReference type="Pfam" id="PF13410">
    <property type="entry name" value="GST_C_2"/>
    <property type="match status" value="1"/>
</dbReference>
<sequence length="212" mass="23670">MMPTPELTLYTTPFSRGTYAVWMLKECAAPCNIVALSSAKLHEADYLAVNPLGKVPALKAGGTILTETIAIITYLAEQFPEKNLIPAAGSIERGEYYRWLCFSIQLEYACMDKFFDRPSDHPRFHSGIGYGSFEEAFGVLRKHLSEHDYIVGGRFSALDLYYAALLLHFSRNMQVLDAADPIFSAYIERHTARPAFAETMAWAQQAAAELGE</sequence>
<dbReference type="SFLD" id="SFLDS00019">
    <property type="entry name" value="Glutathione_Transferase_(cytos"/>
    <property type="match status" value="1"/>
</dbReference>
<dbReference type="SFLD" id="SFLDG00358">
    <property type="entry name" value="Main_(cytGST)"/>
    <property type="match status" value="1"/>
</dbReference>
<dbReference type="PANTHER" id="PTHR44051:SF21">
    <property type="entry name" value="GLUTATHIONE S-TRANSFERASE FAMILY PROTEIN"/>
    <property type="match status" value="1"/>
</dbReference>
<dbReference type="Gene3D" id="1.20.1050.10">
    <property type="match status" value="1"/>
</dbReference>
<dbReference type="PROSITE" id="PS50404">
    <property type="entry name" value="GST_NTER"/>
    <property type="match status" value="1"/>
</dbReference>
<feature type="domain" description="GST C-terminal" evidence="2">
    <location>
        <begin position="89"/>
        <end position="210"/>
    </location>
</feature>
<dbReference type="RefSeq" id="WP_238745064.1">
    <property type="nucleotide sequence ID" value="NZ_JAKOOW010000002.1"/>
</dbReference>
<accession>A0ABS9NL84</accession>
<keyword evidence="4" id="KW-1185">Reference proteome</keyword>
<proteinExistence type="predicted"/>
<gene>
    <name evidence="3" type="ORF">MB824_00945</name>
</gene>
<comment type="caution">
    <text evidence="3">The sequence shown here is derived from an EMBL/GenBank/DDBJ whole genome shotgun (WGS) entry which is preliminary data.</text>
</comment>
<dbReference type="InterPro" id="IPR036282">
    <property type="entry name" value="Glutathione-S-Trfase_C_sf"/>
</dbReference>
<dbReference type="SUPFAM" id="SSF52833">
    <property type="entry name" value="Thioredoxin-like"/>
    <property type="match status" value="1"/>
</dbReference>
<dbReference type="EMBL" id="JAKOOW010000002">
    <property type="protein sequence ID" value="MCG6503073.1"/>
    <property type="molecule type" value="Genomic_DNA"/>
</dbReference>
<feature type="domain" description="GST N-terminal" evidence="1">
    <location>
        <begin position="5"/>
        <end position="83"/>
    </location>
</feature>
<evidence type="ECO:0000259" key="1">
    <source>
        <dbReference type="PROSITE" id="PS50404"/>
    </source>
</evidence>